<feature type="transmembrane region" description="Helical" evidence="6">
    <location>
        <begin position="687"/>
        <end position="710"/>
    </location>
</feature>
<evidence type="ECO:0000256" key="2">
    <source>
        <dbReference type="ARBA" id="ARBA00010199"/>
    </source>
</evidence>
<dbReference type="Proteomes" id="UP001465755">
    <property type="component" value="Unassembled WGS sequence"/>
</dbReference>
<dbReference type="InterPro" id="IPR002528">
    <property type="entry name" value="MATE_fam"/>
</dbReference>
<feature type="transmembrane region" description="Helical" evidence="6">
    <location>
        <begin position="566"/>
        <end position="588"/>
    </location>
</feature>
<keyword evidence="8" id="KW-1185">Reference proteome</keyword>
<evidence type="ECO:0000256" key="6">
    <source>
        <dbReference type="RuleBase" id="RU004914"/>
    </source>
</evidence>
<dbReference type="GO" id="GO:0015297">
    <property type="term" value="F:antiporter activity"/>
    <property type="evidence" value="ECO:0007669"/>
    <property type="project" value="InterPro"/>
</dbReference>
<accession>A0AAW1PKN1</accession>
<evidence type="ECO:0000256" key="4">
    <source>
        <dbReference type="ARBA" id="ARBA00022989"/>
    </source>
</evidence>
<keyword evidence="4 6" id="KW-1133">Transmembrane helix</keyword>
<feature type="transmembrane region" description="Helical" evidence="6">
    <location>
        <begin position="164"/>
        <end position="185"/>
    </location>
</feature>
<feature type="transmembrane region" description="Helical" evidence="6">
    <location>
        <begin position="506"/>
        <end position="528"/>
    </location>
</feature>
<feature type="transmembrane region" description="Helical" evidence="6">
    <location>
        <begin position="287"/>
        <end position="308"/>
    </location>
</feature>
<feature type="transmembrane region" description="Helical" evidence="6">
    <location>
        <begin position="320"/>
        <end position="339"/>
    </location>
</feature>
<reference evidence="7 8" key="1">
    <citation type="journal article" date="2024" name="Nat. Commun.">
        <title>Phylogenomics reveals the evolutionary origins of lichenization in chlorophyte algae.</title>
        <authorList>
            <person name="Puginier C."/>
            <person name="Libourel C."/>
            <person name="Otte J."/>
            <person name="Skaloud P."/>
            <person name="Haon M."/>
            <person name="Grisel S."/>
            <person name="Petersen M."/>
            <person name="Berrin J.G."/>
            <person name="Delaux P.M."/>
            <person name="Dal Grande F."/>
            <person name="Keller J."/>
        </authorList>
    </citation>
    <scope>NUCLEOTIDE SEQUENCE [LARGE SCALE GENOMIC DNA]</scope>
    <source>
        <strain evidence="7 8">SAG 2036</strain>
    </source>
</reference>
<dbReference type="CDD" id="cd13132">
    <property type="entry name" value="MATE_eukaryotic"/>
    <property type="match status" value="2"/>
</dbReference>
<dbReference type="AlphaFoldDB" id="A0AAW1PKN1"/>
<comment type="subcellular location">
    <subcellularLocation>
        <location evidence="1">Membrane</location>
        <topology evidence="1">Multi-pass membrane protein</topology>
    </subcellularLocation>
</comment>
<gene>
    <name evidence="7" type="ORF">WJX73_010345</name>
</gene>
<dbReference type="GO" id="GO:1990961">
    <property type="term" value="P:xenobiotic detoxification by transmembrane export across the plasma membrane"/>
    <property type="evidence" value="ECO:0007669"/>
    <property type="project" value="InterPro"/>
</dbReference>
<sequence>MTDVVPTYGQEAWAQVALAAPVSVTSLLSQFVNIVSISVVGQLGSAELAAASLAGSLANVAGNTLIIGLATTLYTVCGQAYGAKNYAAPILLWIGQTPEVSHMTAVYIRLLIPGLFAFAAQTCTSFYLQSQGIVRPGAYSSLVVAGVHPPFIILLVHWLGLGYIGAGIAMSFANILQAVILLAIVKYQRLHEKTWPGWSWACLEEWGAFLKLAIPGIVLVSEWWTGEIVLVSAGLLPDAQRQLSAMAVYMNTGGLAYTFVFGLAVACSTRVANELGAGKPRRARHAALLSVLLTLFVSGALGITILLLRHPWGRLFTKDAGVLALVKEVLLFLAGYMVIDSMQSTLQGIIRGCGKQPIAAWMVVPAYWVVGLPLALLLGFKTALGVRGLSLGGMYASEIKAQIALALPVSLTTMFRQFVDIVTMSVVGKLGPAELAAATLATSFTNMIGNCLIIGLATALFTVCGQVCISTYHCAGNPAAPTSPPYAEPILLWCGQTPQVSSMTAAYIRLLVPGLYGFATNTCIAFCLQSQGLVKPGAYAALLTAIVHPPLVAFAVHGLGLGFLGAAISTSFANVLQAAALIGIVKWWRLHEETWPGWSRACLEEQGSFMRLAIPGVVLVSEWWVAEVVVSSAGLMPNASRQLSAMAVYMHTAQLAYTFVFGLAVASSTRVANELGAGSPHLAKHAALVSVLLTLLVSGTVSTFILVFRYPWACLFTEDDQVLALTQHLLILLAGYMILDGLQSTLQGVIRGCGKQPIAAWMVIPAYWVVGLPSALLLGFKTSLGVKGLSLGMCAGVAQPPGSKYEEVEMLVGTDVPKSHEPNRRKLAAHGHRT</sequence>
<feature type="transmembrane region" description="Helical" evidence="6">
    <location>
        <begin position="540"/>
        <end position="560"/>
    </location>
</feature>
<evidence type="ECO:0000313" key="7">
    <source>
        <dbReference type="EMBL" id="KAK9808572.1"/>
    </source>
</evidence>
<feature type="transmembrane region" description="Helical" evidence="6">
    <location>
        <begin position="359"/>
        <end position="380"/>
    </location>
</feature>
<dbReference type="Pfam" id="PF01554">
    <property type="entry name" value="MatE"/>
    <property type="match status" value="6"/>
</dbReference>
<comment type="similarity">
    <text evidence="2 6">Belongs to the multi antimicrobial extrusion (MATE) (TC 2.A.66.1) family.</text>
</comment>
<feature type="transmembrane region" description="Helical" evidence="6">
    <location>
        <begin position="646"/>
        <end position="666"/>
    </location>
</feature>
<dbReference type="EMBL" id="JALJOQ010000022">
    <property type="protein sequence ID" value="KAK9808572.1"/>
    <property type="molecule type" value="Genomic_DNA"/>
</dbReference>
<comment type="caution">
    <text evidence="7">The sequence shown here is derived from an EMBL/GenBank/DDBJ whole genome shotgun (WGS) entry which is preliminary data.</text>
</comment>
<feature type="transmembrane region" description="Helical" evidence="6">
    <location>
        <begin position="722"/>
        <end position="739"/>
    </location>
</feature>
<dbReference type="NCBIfam" id="TIGR00797">
    <property type="entry name" value="matE"/>
    <property type="match status" value="2"/>
</dbReference>
<organism evidence="7 8">
    <name type="scientific">Symbiochloris irregularis</name>
    <dbReference type="NCBI Taxonomy" id="706552"/>
    <lineage>
        <taxon>Eukaryota</taxon>
        <taxon>Viridiplantae</taxon>
        <taxon>Chlorophyta</taxon>
        <taxon>core chlorophytes</taxon>
        <taxon>Trebouxiophyceae</taxon>
        <taxon>Trebouxiales</taxon>
        <taxon>Trebouxiaceae</taxon>
        <taxon>Symbiochloris</taxon>
    </lineage>
</organism>
<evidence type="ECO:0000313" key="8">
    <source>
        <dbReference type="Proteomes" id="UP001465755"/>
    </source>
</evidence>
<evidence type="ECO:0000256" key="5">
    <source>
        <dbReference type="ARBA" id="ARBA00023136"/>
    </source>
</evidence>
<dbReference type="InterPro" id="IPR045069">
    <property type="entry name" value="MATE_euk"/>
</dbReference>
<proteinExistence type="inferred from homology"/>
<dbReference type="PANTHER" id="PTHR11206">
    <property type="entry name" value="MULTIDRUG RESISTANCE PROTEIN"/>
    <property type="match status" value="1"/>
</dbReference>
<dbReference type="GO" id="GO:0016020">
    <property type="term" value="C:membrane"/>
    <property type="evidence" value="ECO:0007669"/>
    <property type="project" value="UniProtKB-SubCell"/>
</dbReference>
<feature type="transmembrane region" description="Helical" evidence="6">
    <location>
        <begin position="759"/>
        <end position="780"/>
    </location>
</feature>
<evidence type="ECO:0000256" key="1">
    <source>
        <dbReference type="ARBA" id="ARBA00004141"/>
    </source>
</evidence>
<name>A0AAW1PKN1_9CHLO</name>
<dbReference type="GO" id="GO:0042910">
    <property type="term" value="F:xenobiotic transmembrane transporter activity"/>
    <property type="evidence" value="ECO:0007669"/>
    <property type="project" value="InterPro"/>
</dbReference>
<feature type="transmembrane region" description="Helical" evidence="6">
    <location>
        <begin position="106"/>
        <end position="127"/>
    </location>
</feature>
<keyword evidence="5 6" id="KW-0472">Membrane</keyword>
<protein>
    <recommendedName>
        <fullName evidence="6">Protein DETOXIFICATION</fullName>
    </recommendedName>
    <alternativeName>
        <fullName evidence="6">Multidrug and toxic compound extrusion protein</fullName>
    </alternativeName>
</protein>
<evidence type="ECO:0000256" key="3">
    <source>
        <dbReference type="ARBA" id="ARBA00022692"/>
    </source>
</evidence>
<feature type="transmembrane region" description="Helical" evidence="6">
    <location>
        <begin position="246"/>
        <end position="266"/>
    </location>
</feature>
<keyword evidence="3 6" id="KW-0812">Transmembrane</keyword>
<feature type="transmembrane region" description="Helical" evidence="6">
    <location>
        <begin position="139"/>
        <end position="158"/>
    </location>
</feature>